<reference evidence="1" key="1">
    <citation type="submission" date="2020-01" db="EMBL/GenBank/DDBJ databases">
        <authorList>
            <person name="Richard D."/>
        </authorList>
    </citation>
    <scope>NUCLEOTIDE SEQUENCE</scope>
    <source>
        <strain evidence="1">JP541</strain>
    </source>
</reference>
<feature type="non-terminal residue" evidence="1">
    <location>
        <position position="83"/>
    </location>
</feature>
<dbReference type="Proteomes" id="UP000653002">
    <property type="component" value="Unassembled WGS sequence"/>
</dbReference>
<evidence type="ECO:0000313" key="1">
    <source>
        <dbReference type="EMBL" id="MBD4337228.1"/>
    </source>
</evidence>
<organism evidence="1 2">
    <name type="scientific">Xanthomonas citri pv. citri</name>
    <dbReference type="NCBI Taxonomy" id="611301"/>
    <lineage>
        <taxon>Bacteria</taxon>
        <taxon>Pseudomonadati</taxon>
        <taxon>Pseudomonadota</taxon>
        <taxon>Gammaproteobacteria</taxon>
        <taxon>Lysobacterales</taxon>
        <taxon>Lysobacteraceae</taxon>
        <taxon>Xanthomonas</taxon>
    </lineage>
</organism>
<dbReference type="GO" id="GO:0004386">
    <property type="term" value="F:helicase activity"/>
    <property type="evidence" value="ECO:0007669"/>
    <property type="project" value="UniProtKB-KW"/>
</dbReference>
<dbReference type="InterPro" id="IPR027417">
    <property type="entry name" value="P-loop_NTPase"/>
</dbReference>
<protein>
    <submittedName>
        <fullName evidence="1">Transcription-repair coupling factor (Superfamily II helicase)</fullName>
    </submittedName>
</protein>
<keyword evidence="1" id="KW-0378">Hydrolase</keyword>
<keyword evidence="1" id="KW-0067">ATP-binding</keyword>
<dbReference type="AlphaFoldDB" id="A0A8I0LAY2"/>
<sequence>EFEQIKEKSKTNKGILQVSGCMESQKSHLMYGLSGIAPYRLILAEDERRAREIYEDYRFYDRKVYSYPAKDLLFFQADIHGNL</sequence>
<accession>A0A8I0LAY2</accession>
<keyword evidence="1" id="KW-0547">Nucleotide-binding</keyword>
<comment type="caution">
    <text evidence="1">The sequence shown here is derived from an EMBL/GenBank/DDBJ whole genome shotgun (WGS) entry which is preliminary data.</text>
</comment>
<dbReference type="SUPFAM" id="SSF52540">
    <property type="entry name" value="P-loop containing nucleoside triphosphate hydrolases"/>
    <property type="match status" value="1"/>
</dbReference>
<name>A0A8I0LAY2_XANCI</name>
<keyword evidence="1" id="KW-0347">Helicase</keyword>
<evidence type="ECO:0000313" key="2">
    <source>
        <dbReference type="Proteomes" id="UP000653002"/>
    </source>
</evidence>
<proteinExistence type="predicted"/>
<dbReference type="EMBL" id="JAABFR010001152">
    <property type="protein sequence ID" value="MBD4337228.1"/>
    <property type="molecule type" value="Genomic_DNA"/>
</dbReference>
<gene>
    <name evidence="1" type="ORF">GUH15_14420</name>
</gene>
<feature type="non-terminal residue" evidence="1">
    <location>
        <position position="1"/>
    </location>
</feature>